<organismHost>
    <name type="scientific">Nicotiana tabacum</name>
    <name type="common">Common tobacco</name>
    <dbReference type="NCBI Taxonomy" id="4097"/>
</organismHost>
<organismHost>
    <name type="scientific">Tulipa gesneriana</name>
    <name type="common">Garden tulip</name>
    <dbReference type="NCBI Taxonomy" id="13306"/>
</organismHost>
<organismHost>
    <name type="scientific">Chenopodium quinoa</name>
    <name type="common">Quinoa</name>
    <dbReference type="NCBI Taxonomy" id="63459"/>
</organismHost>
<organism evidence="2">
    <name type="scientific">Tobacco necrosis virus (strain D)</name>
    <name type="common">TNV-D</name>
    <dbReference type="NCBI Taxonomy" id="12056"/>
    <lineage>
        <taxon>Viruses</taxon>
        <taxon>Riboviria</taxon>
        <taxon>Orthornavirae</taxon>
        <taxon>Kitrinoviricota</taxon>
        <taxon>Tolucaviricetes</taxon>
        <taxon>Tolivirales</taxon>
        <taxon>Tombusviridae</taxon>
        <taxon>Procedovirinae</taxon>
        <taxon>Betanecrovirus</taxon>
        <taxon>Betanecrovirus nicotianae</taxon>
    </lineage>
</organism>
<feature type="compositionally biased region" description="Polar residues" evidence="1">
    <location>
        <begin position="1"/>
        <end position="10"/>
    </location>
</feature>
<dbReference type="Pfam" id="PF17493">
    <property type="entry name" value="DUF5428"/>
    <property type="match status" value="1"/>
</dbReference>
<accession>C7AXL8</accession>
<protein>
    <submittedName>
        <fullName evidence="2">p7a</fullName>
    </submittedName>
</protein>
<organismHost>
    <name type="scientific">Chenopodium amaranticolor</name>
    <dbReference type="NCBI Taxonomy" id="66262"/>
</organismHost>
<organismHost>
    <name type="scientific">Cucumis sativus</name>
    <name type="common">Cucumber</name>
    <dbReference type="NCBI Taxonomy" id="3659"/>
</organismHost>
<dbReference type="EMBL" id="FJ666328">
    <property type="protein sequence ID" value="ACT31462.1"/>
    <property type="molecule type" value="Genomic_RNA"/>
</dbReference>
<reference evidence="2" key="2">
    <citation type="submission" date="2009-01" db="EMBL/GenBank/DDBJ databases">
        <authorList>
            <person name="Cardoso J.M.S."/>
            <person name="Felix M.R."/>
            <person name="Clara M.I."/>
            <person name="Oliveira S."/>
        </authorList>
    </citation>
    <scope>NUCLEOTIDE SEQUENCE</scope>
    <source>
        <strain evidence="2">TNV-DP</strain>
    </source>
</reference>
<feature type="compositionally biased region" description="Basic and acidic residues" evidence="1">
    <location>
        <begin position="12"/>
        <end position="42"/>
    </location>
</feature>
<sequence length="65" mass="7520">MENTENVRSGRNQREYSKERQQEGGYKEVSKAAVRREGDVKQDMGPSVSMTVVGEKVEFTQHFHF</sequence>
<organismHost>
    <name type="scientific">Nicotiana clevelandii</name>
    <name type="common">Wild tobacco</name>
    <dbReference type="NCBI Taxonomy" id="81866"/>
</organismHost>
<proteinExistence type="predicted"/>
<evidence type="ECO:0000256" key="1">
    <source>
        <dbReference type="SAM" id="MobiDB-lite"/>
    </source>
</evidence>
<feature type="region of interest" description="Disordered" evidence="1">
    <location>
        <begin position="1"/>
        <end position="47"/>
    </location>
</feature>
<evidence type="ECO:0000313" key="2">
    <source>
        <dbReference type="EMBL" id="ACT31462.1"/>
    </source>
</evidence>
<dbReference type="InterPro" id="IPR035284">
    <property type="entry name" value="DUF5428"/>
</dbReference>
<organismHost>
    <name type="scientific">Phaseolus vulgaris</name>
    <name type="common">Kidney bean</name>
    <name type="synonym">French bean</name>
    <dbReference type="NCBI Taxonomy" id="3885"/>
</organismHost>
<reference evidence="2" key="1">
    <citation type="journal article" date="2009" name="Arch. Virol.">
        <title>Complete genome sequence of a Tobacco necrosis virus D isolate from olive trees.</title>
        <authorList>
            <person name="Cardoso J.M."/>
            <person name="Felix M.R."/>
            <person name="Clara M.I."/>
            <person name="Oliveira S."/>
        </authorList>
    </citation>
    <scope>NUCLEOTIDE SEQUENCE</scope>
    <source>
        <strain evidence="2">TNV-DP</strain>
    </source>
</reference>
<name>C7AXL8_TNVD</name>